<feature type="domain" description="Reverse transcriptase" evidence="15">
    <location>
        <begin position="3718"/>
        <end position="3964"/>
    </location>
</feature>
<dbReference type="SMART" id="SM00864">
    <property type="entry name" value="Tubulin"/>
    <property type="match status" value="1"/>
</dbReference>
<dbReference type="SUPFAM" id="SSF54001">
    <property type="entry name" value="Cysteine proteinases"/>
    <property type="match status" value="2"/>
</dbReference>
<dbReference type="GO" id="GO:0005525">
    <property type="term" value="F:GTP binding"/>
    <property type="evidence" value="ECO:0007669"/>
    <property type="project" value="UniProtKB-KW"/>
</dbReference>
<dbReference type="Gene3D" id="3.30.1330.20">
    <property type="entry name" value="Tubulin/FtsZ, C-terminal domain"/>
    <property type="match status" value="1"/>
</dbReference>
<feature type="region of interest" description="Disordered" evidence="13">
    <location>
        <begin position="2092"/>
        <end position="2138"/>
    </location>
</feature>
<evidence type="ECO:0000256" key="5">
    <source>
        <dbReference type="ARBA" id="ARBA00022490"/>
    </source>
</evidence>
<dbReference type="InterPro" id="IPR003008">
    <property type="entry name" value="Tubulin_FtsZ_GTPase"/>
</dbReference>
<feature type="region of interest" description="Disordered" evidence="13">
    <location>
        <begin position="3010"/>
        <end position="3035"/>
    </location>
</feature>
<feature type="compositionally biased region" description="Polar residues" evidence="13">
    <location>
        <begin position="64"/>
        <end position="74"/>
    </location>
</feature>
<dbReference type="Gene3D" id="3.40.50.1440">
    <property type="entry name" value="Tubulin/FtsZ, GTPase domain"/>
    <property type="match status" value="1"/>
</dbReference>
<dbReference type="InterPro" id="IPR017975">
    <property type="entry name" value="Tubulin_CS"/>
</dbReference>
<dbReference type="Pfam" id="PF03372">
    <property type="entry name" value="Exo_endo_phos"/>
    <property type="match status" value="2"/>
</dbReference>
<dbReference type="EMBL" id="CAMXCT020000201">
    <property type="protein sequence ID" value="CAL1128763.1"/>
    <property type="molecule type" value="Genomic_DNA"/>
</dbReference>
<feature type="compositionally biased region" description="Basic and acidic residues" evidence="13">
    <location>
        <begin position="545"/>
        <end position="556"/>
    </location>
</feature>
<dbReference type="InterPro" id="IPR023123">
    <property type="entry name" value="Tubulin_C"/>
</dbReference>
<reference evidence="17" key="2">
    <citation type="submission" date="2024-04" db="EMBL/GenBank/DDBJ databases">
        <authorList>
            <person name="Chen Y."/>
            <person name="Shah S."/>
            <person name="Dougan E. K."/>
            <person name="Thang M."/>
            <person name="Chan C."/>
        </authorList>
    </citation>
    <scope>NUCLEOTIDE SEQUENCE [LARGE SCALE GENOMIC DNA]</scope>
</reference>
<feature type="compositionally biased region" description="Polar residues" evidence="13">
    <location>
        <begin position="2107"/>
        <end position="2119"/>
    </location>
</feature>
<dbReference type="Pfam" id="PF00078">
    <property type="entry name" value="RVT_1"/>
    <property type="match status" value="2"/>
</dbReference>
<dbReference type="PRINTS" id="PR01163">
    <property type="entry name" value="BETATUBULIN"/>
</dbReference>
<evidence type="ECO:0000259" key="15">
    <source>
        <dbReference type="PROSITE" id="PS50878"/>
    </source>
</evidence>
<feature type="region of interest" description="Disordered" evidence="13">
    <location>
        <begin position="63"/>
        <end position="91"/>
    </location>
</feature>
<feature type="domain" description="OTU" evidence="14">
    <location>
        <begin position="575"/>
        <end position="711"/>
    </location>
</feature>
<evidence type="ECO:0000256" key="10">
    <source>
        <dbReference type="ARBA" id="ARBA00023134"/>
    </source>
</evidence>
<dbReference type="InterPro" id="IPR000217">
    <property type="entry name" value="Tubulin"/>
</dbReference>
<dbReference type="EMBL" id="CAMXCT030000201">
    <property type="protein sequence ID" value="CAL4762700.1"/>
    <property type="molecule type" value="Genomic_DNA"/>
</dbReference>
<dbReference type="PROSITE" id="PS50802">
    <property type="entry name" value="OTU"/>
    <property type="match status" value="2"/>
</dbReference>
<dbReference type="SUPFAM" id="SSF55307">
    <property type="entry name" value="Tubulin C-terminal domain-like"/>
    <property type="match status" value="2"/>
</dbReference>
<dbReference type="InterPro" id="IPR005135">
    <property type="entry name" value="Endo/exonuclease/phosphatase"/>
</dbReference>
<protein>
    <recommendedName>
        <fullName evidence="4">Tubulin beta chain</fullName>
    </recommendedName>
    <alternativeName>
        <fullName evidence="12">Beta-tubulin</fullName>
    </alternativeName>
</protein>
<feature type="region of interest" description="Disordered" evidence="13">
    <location>
        <begin position="2325"/>
        <end position="2368"/>
    </location>
</feature>
<dbReference type="Gene3D" id="3.60.10.10">
    <property type="entry name" value="Endonuclease/exonuclease/phosphatase"/>
    <property type="match status" value="2"/>
</dbReference>
<accession>A0A9P1BL58</accession>
<dbReference type="PROSITE" id="PS50878">
    <property type="entry name" value="RT_POL"/>
    <property type="match status" value="2"/>
</dbReference>
<dbReference type="PRINTS" id="PR01161">
    <property type="entry name" value="TUBULIN"/>
</dbReference>
<evidence type="ECO:0000313" key="16">
    <source>
        <dbReference type="EMBL" id="CAI3975388.1"/>
    </source>
</evidence>
<evidence type="ECO:0000256" key="8">
    <source>
        <dbReference type="ARBA" id="ARBA00022741"/>
    </source>
</evidence>
<dbReference type="Gene3D" id="1.10.287.600">
    <property type="entry name" value="Helix hairpin bin"/>
    <property type="match status" value="1"/>
</dbReference>
<dbReference type="InterPro" id="IPR037103">
    <property type="entry name" value="Tubulin/FtsZ-like_C"/>
</dbReference>
<evidence type="ECO:0000256" key="4">
    <source>
        <dbReference type="ARBA" id="ARBA00013288"/>
    </source>
</evidence>
<keyword evidence="18" id="KW-1185">Reference proteome</keyword>
<evidence type="ECO:0000256" key="2">
    <source>
        <dbReference type="ARBA" id="ARBA00004245"/>
    </source>
</evidence>
<comment type="subcellular location">
    <subcellularLocation>
        <location evidence="2">Cytoplasm</location>
        <location evidence="2">Cytoskeleton</location>
    </subcellularLocation>
</comment>
<dbReference type="SUPFAM" id="SSF56672">
    <property type="entry name" value="DNA/RNA polymerases"/>
    <property type="match status" value="1"/>
</dbReference>
<feature type="compositionally biased region" description="Polar residues" evidence="13">
    <location>
        <begin position="557"/>
        <end position="571"/>
    </location>
</feature>
<organism evidence="16">
    <name type="scientific">Cladocopium goreaui</name>
    <dbReference type="NCBI Taxonomy" id="2562237"/>
    <lineage>
        <taxon>Eukaryota</taxon>
        <taxon>Sar</taxon>
        <taxon>Alveolata</taxon>
        <taxon>Dinophyceae</taxon>
        <taxon>Suessiales</taxon>
        <taxon>Symbiodiniaceae</taxon>
        <taxon>Cladocopium</taxon>
    </lineage>
</organism>
<feature type="region of interest" description="Disordered" evidence="13">
    <location>
        <begin position="4419"/>
        <end position="4438"/>
    </location>
</feature>
<gene>
    <name evidence="16" type="ORF">C1SCF055_LOCUS3720</name>
</gene>
<dbReference type="InterPro" id="IPR036691">
    <property type="entry name" value="Endo/exonu/phosph_ase_sf"/>
</dbReference>
<dbReference type="SUPFAM" id="SSF52490">
    <property type="entry name" value="Tubulin nucleotide-binding domain-like"/>
    <property type="match status" value="1"/>
</dbReference>
<feature type="compositionally biased region" description="Acidic residues" evidence="13">
    <location>
        <begin position="4422"/>
        <end position="4438"/>
    </location>
</feature>
<keyword evidence="8" id="KW-0547">Nucleotide-binding</keyword>
<feature type="domain" description="Reverse transcriptase" evidence="15">
    <location>
        <begin position="1584"/>
        <end position="1836"/>
    </location>
</feature>
<evidence type="ECO:0000256" key="6">
    <source>
        <dbReference type="ARBA" id="ARBA00022701"/>
    </source>
</evidence>
<keyword evidence="6" id="KW-0493">Microtubule</keyword>
<dbReference type="GO" id="GO:0046872">
    <property type="term" value="F:metal ion binding"/>
    <property type="evidence" value="ECO:0007669"/>
    <property type="project" value="UniProtKB-KW"/>
</dbReference>
<reference evidence="16" key="1">
    <citation type="submission" date="2022-10" db="EMBL/GenBank/DDBJ databases">
        <authorList>
            <person name="Chen Y."/>
            <person name="Dougan E. K."/>
            <person name="Chan C."/>
            <person name="Rhodes N."/>
            <person name="Thang M."/>
        </authorList>
    </citation>
    <scope>NUCLEOTIDE SEQUENCE</scope>
</reference>
<feature type="domain" description="OTU" evidence="14">
    <location>
        <begin position="2789"/>
        <end position="2934"/>
    </location>
</feature>
<dbReference type="GO" id="GO:0005200">
    <property type="term" value="F:structural constituent of cytoskeleton"/>
    <property type="evidence" value="ECO:0007669"/>
    <property type="project" value="InterPro"/>
</dbReference>
<dbReference type="InterPro" id="IPR000477">
    <property type="entry name" value="RT_dom"/>
</dbReference>
<dbReference type="InterPro" id="IPR043502">
    <property type="entry name" value="DNA/RNA_pol_sf"/>
</dbReference>
<sequence length="4438" mass="496844">MRGGGSDGNALLSGLQQLLSQHAKDTKKPKVHAEDNTRLLNDLKKLVHHPPDNLMEALQKIVTKHSQTATSSRSEASRWRCPKPKPPDHDARLVPQAKNRWNTGSWIEVRWKLRRADWEDGGQTFTFIDDIAALSSFLDSDPTARALFHCTNPDDVEEAVQLLLGQPGHKVTIVLDGKEIPESILDEDGVWTHNRCPGTISGKLTTRQIRCRLTQESPCLKEVQTVKINKPQSDKKDSSWVLRFNADWYTTATEEAWESIIQKPGSQIRQWIAELNHDFVAALGPTWKCELHPDHRVQGYIRVYNHDIAQRICKLSGAQADDMRFFICPVIKEEFKDLPQHVAWQTWKEDEEWEDYVARVALNMPHGLIRGRHQLGHRVNEAPVDKKGPTAWVLQNVPFKITPQEVIDILKGVGFTDPEIVNATPRKGKKLWTFRATRNDHEGLVQSRITWDEQEDSLDIVAIKQAMKRGYCQEPQKLNKERRIDYQPRQQPIYSELKPKEAKRKQPGKAETQPKPTKGQKTVGKETQEQPAAPVNNTNQNAADNRGRSRSREKPKQATQQPQPMDTTSATDLKGQVVPNAGQGNCFYHAVEQALNSDMGINDRKRSHRQIRAWLVSYISNKRDIVEPGWDGKNAKGQADLSSFDEYLQEAQQIGTWSTTLEVKAAALGLKKRIYVEDEGQVNLFNEAGTDGYLAIKYTHESHHFEWIKDTDEQQLLQISRLRVKDREYRAGAKSCATPVLSDFGSGGHTPSIRLSGFASDRTSGYKSPPTTLRSTGSKREREPSPSSHEPPPNGSYQWVCDACKRTIVGKSIRHLSSLRDAHRRQQHPKICRKRFHTIRNIYTAVLPITKPTPQFEWQCALCDKGLQQLPPGARRLSIRTHLKSCAYAPARATVKSNMTELLRKAGAPIAVHMNGGGRHHMLKSQLRLKALNMKYKQQGHDIGCIAMFSKSRNQFVCRACWNWWPSLGKVEKHIMKHACLGRPRQLLHLQTTLAKRWRDETLSNKRKLAQALRFSNEDKHLLKKHAKAPKGNKLLMRGKQNPAKAWKRDLTREGIEPNPGPVSRLQCATWNAQGRDNCYRLLDSLPRKFDVVHLQEVNMDDFMVQQFAKYAYSKGYRCWYTLATSKTDALHREHIRGGIITLVKATLRASLYQIHSSEEGHFLAVNIHSNIFVNVYQTHGGLPQGLRESLQELICSLPFRWQTILAGDWNQTPEEARYDRSFDLQLHCVLQADDHTPVPSRWKGSRCIDWILCSKDLYIATRQYDDLAISDHKILCYDVVADYCKHDCKQLVPTRVLVPQCVDAEWKALLKQAWAAAAVPPATDTETEWEAFNKLAQDFHVETMTRTTGFHRQRNYRNKGSMPSVQVATGQVVRHSGTYRGRKLANCLGRCYELQRQHQRGQLNDGLRTKCQRTWPLEELWHHDIEVNIHRLEQALLHEHNRQRTQSLQAWKHKMTQGGKYATSWLKRNFTHTPVSIYVEDFDGTVKYTRDPQEAIGEVQKHWEQVWNRRLPDIDEAIRQWENWNTPVAHEHQDLESMLTGEKLFQEAQRLKGSSPGPCGWTGDELASWPVAAWNIYATLVHRWIGRNQFPQLWKHCRQVQVPKPGAETHGGAWKPKDLRPISVFSGLWRVLTSTIARDASTQQWANQYLPEACHGGLKQKDVFTAIASLDHAHTHLKLPLVSLDYSKCFDRVHPELAIRAMNSAGLPTSLADMLRHVWCDQYRWLQYGSSTSLSPARTGSSLPQGDGLCPMALTILLASPAKAMQHQFGATPFKQTIYLDDRNFVALPASIPRILHEWDMWSRYFGLQENHAKMKVVCRTKEQQDSLLSRGIPLQAFADQARVLGVDFCRDAATAHRETAQQRLESAYAIASRITALKNADLRRDADILAHSEYDETLIALARQQFSEHGSHAKAIMIGLEIFQEGQLIDSVLDVVRKETEGCDCLQGFQLCHSLGGGTGAGMGTLLISKVREEYPDRIMETFSVIPSPKVSDTVVEPYNAVLSFHQLVENSDESFLLDNEALYDICFAPLTSRGSQQYRALTVPELTQQMFDAKNMMCAADPRHGRYLTAAALFRGRMSTKEVDEQALFGGGPQSDDMARAGRSSVQTSTRTTMSSVAAPEHTPGGGNVAPGVKDSDPDVVTSDPLDECDVGASQLDFVPETQCHTHTCVDSSLCAKALRSSSHVIFAARKSGPVRVPAARGTTLMTRRFPSFWFPIRKGGPRFCQFVPLPVKLDYPNPVSNLLGGGKSKKRPSDTVDDPLLGALTELVKQFEPDVLSKPVKKQPSKNKPTLREALTQVLAKPSPGRSLLDKLKSIIRGAEGGHYADEGPSPKPNPKAVPETKGTAEQKGQQQPKKSILKQPKPPVEALTEKASNVQALSDCHLRSADWPKATIMRAQPVLSKLRRGEAPDVRAVACIMSENEAEEAIAYWLQHKLGEGTTSSLSIVVGDRSPTVVAWQCPEKQGLSTSSQWLSFVQKERTVMRTVKVLRLGAAEAPRNPVVQKLDGAVLPTRSSDVQTVRLTVFAKYTADKLTSQYADSLLKQIWPASKSARHFANWRVEKDKSGAVCALTAYVSGTPAVVNGLLAKSGTSPLFVSKLAKHKVIDESLHPFWIPRAEGCSDYEYLQQARAELEKFKCTTGLMHRLGGGKDLGFLRPTAEVQVLGQAGKAWRFRANVRPSKDTSFVYDLLPDGMLKIVPQPHKAAAPLATGKALGRPRAPWTVPPLEVEGETRVMEVDGGKSSAESKQENGAKPVPNPKRQKVPKVSLDFGQGACFEDVSSPLHGWTLVEAGGAGACGYRSLIAASIFDSKADAKLNKEDVFKQAASLRVATAQHFRKCEGRFRPSWSIDPSNLDHSGESWEEYVAKVEDESFYMDELQLKSAAEKLKKQVTVIYLDTAGSWARRVFNPRAEGQPLVMLLKDEHYRVVKPSNIGFPPEWNKSAGGTFPRIGGGGKAASVKSKGSVRTWSTFKIGLKAQSRGGSRGLPSISAKSCSTFKVNVTSACSGRSNRRSQFSSQPPVQSSKPDTLGRVRDNTAAFSPNDDWSKDAVFQCPCGWKLDPVPDVIPKKLKSQRIHAFVLHWQECQPGKPLPVLSAKQRQQKIQDMANKASLVRARNAWSAWCSLRSTLPPNVFANLHVLEETPINIENRKLREPLLRACTRCDGVYTLAACRHLTCPATPAHLKISCKELEATVRECEGRRTARAAQNPGPPRFSRSSKRTSVSILLANMQGLAGAKSTGKWQTLSDRGNILQADLVAISETHHAQRQADRFARAAAGAGWPGYFCNPGTGRALGTAILGPKVLREDPFDWPDCLRGRISSSVLPCGTMDILVISVYLPVGTGAALQQREQCISAIANRIALADLPCLVAGDWNCSPHSPELAPLSSMCSYAQELVGVEYKSTKDHCIDFCLVKNLTVQLVAVDLLISDHRAVFVQCHLPSNLQYDALRRFPNLTTDAGAWQTAWETTWPSWVASWAEAKQNNDVETMWRVWSSALELAGGIQSPQRHFGTVVEKIRLVWKGPTGSRMNCRQRRLHRVWRRAHEQILQLDKGNFNPQSFERLLRDVRRLEQIGLLEFSGSSSTSDLHDIERELTRAISAANKRIVEDRYAQWVSQAKAPGMAKLFDCIGGKVRPGLQAVLDSNGSPTADPSTLQKHAQDQWNRKIHPALEPERRAAYLNRVLPFISMVHVETSVGDPFSVEEFCNAVRGCQGTVICHTGKWPSALRFQEVTMIPKRPGSGDLRPISVTSIITRAFEKMVLERYKSWVVQVQPTDVVDTLLAVEVLVADAQLHGTSRIFRQSDLSNCFTRLDVDICKQLAIAFGMRPAHAAMLFEINRRRPAIVRAGAAVGEWQFPDRGMAQGDPISPLAAALVAGAHARCLRACVPGIEFHTYVDDRTLSCTCPRQARDAITLLNELDDLSGQAEDPAKEEFAGINLQDDWDTVCPRVNKDFLDLLGIRVHFSDGSFGIAPKAHARWTELEARLKRLQTLSGGMRLSRDQIGIAVKATLGLLQWDAAWLVDVPTGLRKMTTLIENVLQGRRRHAAWRHRGAAWLVQQRGWQLDPQAIIWWSQFFLARKARFSSWRAALERAWQSSDGFMGRFCSRLRTTYISLGLGITSSPFIFDHPAGLCDIGLVSNATLGHILRQGWRAAVMKQCANNTRRHVCVDIPSIDVAPLHSFLNEKHDDNPALSWRCVTAAEPNLERLAHVINVEKGCSFCPGNPAACAIAWISGSAVRTWHRTLGAIESSVNAAELVAGKKALWDEWINITADEQVRVSWVPSHGKYLHLNIPLLWRELSHHADLAAGRSAATFSSERSQWCHGLRSRRRLALRILSFKRASVCDIPPKGLKMAVAFAGNSTAIQEMFKRVAEYFTAMFRRKAFLHWYTGEGMDEMEFTEAESNMNDLVSEYQQYQDATAEEEGEFDEEEGEYDG</sequence>
<dbReference type="GO" id="GO:0007017">
    <property type="term" value="P:microtubule-based process"/>
    <property type="evidence" value="ECO:0007669"/>
    <property type="project" value="InterPro"/>
</dbReference>
<dbReference type="EMBL" id="CAMXCT010000201">
    <property type="protein sequence ID" value="CAI3975388.1"/>
    <property type="molecule type" value="Genomic_DNA"/>
</dbReference>
<dbReference type="InterPro" id="IPR003323">
    <property type="entry name" value="OTU_dom"/>
</dbReference>
<dbReference type="FunFam" id="3.30.1330.20:FF:000022">
    <property type="entry name" value="Tubulin alpha chain"/>
    <property type="match status" value="1"/>
</dbReference>
<evidence type="ECO:0000259" key="14">
    <source>
        <dbReference type="PROSITE" id="PS50802"/>
    </source>
</evidence>
<evidence type="ECO:0000256" key="3">
    <source>
        <dbReference type="ARBA" id="ARBA00009636"/>
    </source>
</evidence>
<evidence type="ECO:0000256" key="9">
    <source>
        <dbReference type="ARBA" id="ARBA00022842"/>
    </source>
</evidence>
<feature type="compositionally biased region" description="Polar residues" evidence="13">
    <location>
        <begin position="761"/>
        <end position="776"/>
    </location>
</feature>
<dbReference type="InterPro" id="IPR002453">
    <property type="entry name" value="Beta_tubulin"/>
</dbReference>
<keyword evidence="10" id="KW-0342">GTP-binding</keyword>
<keyword evidence="5" id="KW-0963">Cytoplasm</keyword>
<feature type="compositionally biased region" description="Basic and acidic residues" evidence="13">
    <location>
        <begin position="477"/>
        <end position="486"/>
    </location>
</feature>
<dbReference type="InterPro" id="IPR036525">
    <property type="entry name" value="Tubulin/FtsZ_GTPase_sf"/>
</dbReference>
<comment type="cofactor">
    <cofactor evidence="1">
        <name>Mg(2+)</name>
        <dbReference type="ChEBI" id="CHEBI:18420"/>
    </cofactor>
</comment>
<feature type="region of interest" description="Disordered" evidence="13">
    <location>
        <begin position="753"/>
        <end position="794"/>
    </location>
</feature>
<feature type="compositionally biased region" description="Low complexity" evidence="13">
    <location>
        <begin position="3016"/>
        <end position="3029"/>
    </location>
</feature>
<dbReference type="OrthoDB" id="411035at2759"/>
<comment type="similarity">
    <text evidence="3">Belongs to the tubulin family.</text>
</comment>
<dbReference type="InterPro" id="IPR008280">
    <property type="entry name" value="Tub_FtsZ_C"/>
</dbReference>
<evidence type="ECO:0000256" key="13">
    <source>
        <dbReference type="SAM" id="MobiDB-lite"/>
    </source>
</evidence>
<dbReference type="Pfam" id="PF02338">
    <property type="entry name" value="OTU"/>
    <property type="match status" value="1"/>
</dbReference>
<evidence type="ECO:0000313" key="17">
    <source>
        <dbReference type="EMBL" id="CAL1128763.1"/>
    </source>
</evidence>
<dbReference type="Gene3D" id="3.90.70.80">
    <property type="match status" value="2"/>
</dbReference>
<evidence type="ECO:0000256" key="11">
    <source>
        <dbReference type="ARBA" id="ARBA00023212"/>
    </source>
</evidence>
<dbReference type="InterPro" id="IPR038765">
    <property type="entry name" value="Papain-like_cys_pep_sf"/>
</dbReference>
<name>A0A9P1BL58_9DINO</name>
<evidence type="ECO:0000256" key="12">
    <source>
        <dbReference type="ARBA" id="ARBA00030446"/>
    </source>
</evidence>
<evidence type="ECO:0000313" key="18">
    <source>
        <dbReference type="Proteomes" id="UP001152797"/>
    </source>
</evidence>
<keyword evidence="11" id="KW-0206">Cytoskeleton</keyword>
<feature type="compositionally biased region" description="Basic and acidic residues" evidence="13">
    <location>
        <begin position="2739"/>
        <end position="2753"/>
    </location>
</feature>
<keyword evidence="7" id="KW-0479">Metal-binding</keyword>
<evidence type="ECO:0000256" key="1">
    <source>
        <dbReference type="ARBA" id="ARBA00001946"/>
    </source>
</evidence>
<dbReference type="PANTHER" id="PTHR11588">
    <property type="entry name" value="TUBULIN"/>
    <property type="match status" value="1"/>
</dbReference>
<feature type="region of interest" description="Disordered" evidence="13">
    <location>
        <begin position="2739"/>
        <end position="2766"/>
    </location>
</feature>
<dbReference type="CDD" id="cd22744">
    <property type="entry name" value="OTU"/>
    <property type="match status" value="2"/>
</dbReference>
<feature type="region of interest" description="Disordered" evidence="13">
    <location>
        <begin position="474"/>
        <end position="577"/>
    </location>
</feature>
<comment type="caution">
    <text evidence="16">The sequence shown here is derived from an EMBL/GenBank/DDBJ whole genome shotgun (WGS) entry which is preliminary data.</text>
</comment>
<dbReference type="GO" id="GO:0003924">
    <property type="term" value="F:GTPase activity"/>
    <property type="evidence" value="ECO:0007669"/>
    <property type="project" value="InterPro"/>
</dbReference>
<dbReference type="SUPFAM" id="SSF56219">
    <property type="entry name" value="DNase I-like"/>
    <property type="match status" value="2"/>
</dbReference>
<dbReference type="PROSITE" id="PS00227">
    <property type="entry name" value="TUBULIN"/>
    <property type="match status" value="1"/>
</dbReference>
<dbReference type="GO" id="GO:0005874">
    <property type="term" value="C:microtubule"/>
    <property type="evidence" value="ECO:0007669"/>
    <property type="project" value="UniProtKB-KW"/>
</dbReference>
<proteinExistence type="inferred from homology"/>
<keyword evidence="9" id="KW-0460">Magnesium</keyword>
<dbReference type="Proteomes" id="UP001152797">
    <property type="component" value="Unassembled WGS sequence"/>
</dbReference>
<dbReference type="FunFam" id="1.10.287.600:FF:000006">
    <property type="entry name" value="Tubulin beta chain"/>
    <property type="match status" value="1"/>
</dbReference>
<evidence type="ECO:0000256" key="7">
    <source>
        <dbReference type="ARBA" id="ARBA00022723"/>
    </source>
</evidence>
<dbReference type="Pfam" id="PF00091">
    <property type="entry name" value="Tubulin"/>
    <property type="match status" value="1"/>
</dbReference>